<gene>
    <name evidence="2" type="ORF">L9F63_013181</name>
</gene>
<dbReference type="EMBL" id="JASPKZ010002324">
    <property type="protein sequence ID" value="KAJ9595629.1"/>
    <property type="molecule type" value="Genomic_DNA"/>
</dbReference>
<reference evidence="2" key="2">
    <citation type="submission" date="2023-05" db="EMBL/GenBank/DDBJ databases">
        <authorList>
            <person name="Fouks B."/>
        </authorList>
    </citation>
    <scope>NUCLEOTIDE SEQUENCE</scope>
    <source>
        <strain evidence="2">Stay&amp;Tobe</strain>
        <tissue evidence="2">Testes</tissue>
    </source>
</reference>
<dbReference type="PANTHER" id="PTHR21074">
    <property type="entry name" value="IQ AND UBIQUITIN-LIKE DOMAIN-CONTAINING PROTEIN"/>
    <property type="match status" value="1"/>
</dbReference>
<reference evidence="2" key="1">
    <citation type="journal article" date="2023" name="IScience">
        <title>Live-bearing cockroach genome reveals convergent evolutionary mechanisms linked to viviparity in insects and beyond.</title>
        <authorList>
            <person name="Fouks B."/>
            <person name="Harrison M.C."/>
            <person name="Mikhailova A.A."/>
            <person name="Marchal E."/>
            <person name="English S."/>
            <person name="Carruthers M."/>
            <person name="Jennings E.C."/>
            <person name="Chiamaka E.L."/>
            <person name="Frigard R.A."/>
            <person name="Pippel M."/>
            <person name="Attardo G.M."/>
            <person name="Benoit J.B."/>
            <person name="Bornberg-Bauer E."/>
            <person name="Tobe S.S."/>
        </authorList>
    </citation>
    <scope>NUCLEOTIDE SEQUENCE</scope>
    <source>
        <strain evidence="2">Stay&amp;Tobe</strain>
    </source>
</reference>
<evidence type="ECO:0000313" key="3">
    <source>
        <dbReference type="Proteomes" id="UP001233999"/>
    </source>
</evidence>
<name>A0AAD8AAQ1_DIPPU</name>
<accession>A0AAD8AAQ1</accession>
<dbReference type="GO" id="GO:0060271">
    <property type="term" value="P:cilium assembly"/>
    <property type="evidence" value="ECO:0007669"/>
    <property type="project" value="TreeGrafter"/>
</dbReference>
<comment type="caution">
    <text evidence="2">The sequence shown here is derived from an EMBL/GenBank/DDBJ whole genome shotgun (WGS) entry which is preliminary data.</text>
</comment>
<dbReference type="PANTHER" id="PTHR21074:SF0">
    <property type="entry name" value="IQ AND UBIQUITIN-LIKE DOMAIN-CONTAINING PROTEIN"/>
    <property type="match status" value="1"/>
</dbReference>
<dbReference type="InterPro" id="IPR057887">
    <property type="entry name" value="IQUB_helical"/>
</dbReference>
<feature type="domain" description="IQ motif and ubiquitin-like" evidence="1">
    <location>
        <begin position="4"/>
        <end position="122"/>
    </location>
</feature>
<dbReference type="Proteomes" id="UP001233999">
    <property type="component" value="Unassembled WGS sequence"/>
</dbReference>
<dbReference type="GO" id="GO:0030317">
    <property type="term" value="P:flagellated sperm motility"/>
    <property type="evidence" value="ECO:0007669"/>
    <property type="project" value="TreeGrafter"/>
</dbReference>
<organism evidence="2 3">
    <name type="scientific">Diploptera punctata</name>
    <name type="common">Pacific beetle cockroach</name>
    <dbReference type="NCBI Taxonomy" id="6984"/>
    <lineage>
        <taxon>Eukaryota</taxon>
        <taxon>Metazoa</taxon>
        <taxon>Ecdysozoa</taxon>
        <taxon>Arthropoda</taxon>
        <taxon>Hexapoda</taxon>
        <taxon>Insecta</taxon>
        <taxon>Pterygota</taxon>
        <taxon>Neoptera</taxon>
        <taxon>Polyneoptera</taxon>
        <taxon>Dictyoptera</taxon>
        <taxon>Blattodea</taxon>
        <taxon>Blaberoidea</taxon>
        <taxon>Blaberidae</taxon>
        <taxon>Diplopterinae</taxon>
        <taxon>Diploptera</taxon>
    </lineage>
</organism>
<dbReference type="GO" id="GO:0001669">
    <property type="term" value="C:acrosomal vesicle"/>
    <property type="evidence" value="ECO:0007669"/>
    <property type="project" value="TreeGrafter"/>
</dbReference>
<evidence type="ECO:0000313" key="2">
    <source>
        <dbReference type="EMBL" id="KAJ9595629.1"/>
    </source>
</evidence>
<dbReference type="GO" id="GO:0031514">
    <property type="term" value="C:motile cilium"/>
    <property type="evidence" value="ECO:0007669"/>
    <property type="project" value="TreeGrafter"/>
</dbReference>
<evidence type="ECO:0000259" key="1">
    <source>
        <dbReference type="Pfam" id="PF25805"/>
    </source>
</evidence>
<sequence>MNCLISQYAAAITWTGYKGIKVSMETIHIQRAKELKELYYIMCQQDTTIEERIELLISLKYALKSYNPMMTNELISLFEREVNCLVRGVRPQDLALLRKRTQKLFLELMKDPEFNPEAAKHVSDWLGNQEDAYLCRRCQTLKPANDFAVLQNKIDTCKSCSWLDDIARTRIDFQPIRHIIRSLRKDERTRKCLSSLAFIMQDKDFYYLIMNIWHCQSPISEERDIKRLCLARWDVERDWTPWNCILLTPVELLVHNEITHVEQIYDKNLIAEVGYKHKMAKFKFLHLCKFDKQYTQSGLWFAQSKQMSSGSEDS</sequence>
<proteinExistence type="predicted"/>
<dbReference type="AlphaFoldDB" id="A0AAD8AAQ1"/>
<dbReference type="Pfam" id="PF25805">
    <property type="entry name" value="IQUB"/>
    <property type="match status" value="1"/>
</dbReference>
<dbReference type="InterPro" id="IPR037695">
    <property type="entry name" value="IQUB"/>
</dbReference>
<protein>
    <recommendedName>
        <fullName evidence="1">IQ motif and ubiquitin-like domain-containing protein</fullName>
    </recommendedName>
</protein>
<keyword evidence="3" id="KW-1185">Reference proteome</keyword>